<evidence type="ECO:0000256" key="1">
    <source>
        <dbReference type="SAM" id="MobiDB-lite"/>
    </source>
</evidence>
<dbReference type="Proteomes" id="UP001151582">
    <property type="component" value="Unassembled WGS sequence"/>
</dbReference>
<dbReference type="AlphaFoldDB" id="A0A9W8B2B2"/>
<evidence type="ECO:0000313" key="3">
    <source>
        <dbReference type="Proteomes" id="UP001151582"/>
    </source>
</evidence>
<sequence length="53" mass="5890">MASPRSLESSDSDDFAVTLEHSRPRKQRKLAPHATAFQRPSSRPKTLGVSTRP</sequence>
<dbReference type="EMBL" id="JANBQB010001795">
    <property type="protein sequence ID" value="KAJ1970386.1"/>
    <property type="molecule type" value="Genomic_DNA"/>
</dbReference>
<reference evidence="2" key="1">
    <citation type="submission" date="2022-07" db="EMBL/GenBank/DDBJ databases">
        <title>Phylogenomic reconstructions and comparative analyses of Kickxellomycotina fungi.</title>
        <authorList>
            <person name="Reynolds N.K."/>
            <person name="Stajich J.E."/>
            <person name="Barry K."/>
            <person name="Grigoriev I.V."/>
            <person name="Crous P."/>
            <person name="Smith M.E."/>
        </authorList>
    </citation>
    <scope>NUCLEOTIDE SEQUENCE</scope>
    <source>
        <strain evidence="2">RSA 567</strain>
    </source>
</reference>
<feature type="non-terminal residue" evidence="2">
    <location>
        <position position="53"/>
    </location>
</feature>
<organism evidence="2 3">
    <name type="scientific">Dimargaris verticillata</name>
    <dbReference type="NCBI Taxonomy" id="2761393"/>
    <lineage>
        <taxon>Eukaryota</taxon>
        <taxon>Fungi</taxon>
        <taxon>Fungi incertae sedis</taxon>
        <taxon>Zoopagomycota</taxon>
        <taxon>Kickxellomycotina</taxon>
        <taxon>Dimargaritomycetes</taxon>
        <taxon>Dimargaritales</taxon>
        <taxon>Dimargaritaceae</taxon>
        <taxon>Dimargaris</taxon>
    </lineage>
</organism>
<accession>A0A9W8B2B2</accession>
<feature type="compositionally biased region" description="Polar residues" evidence="1">
    <location>
        <begin position="38"/>
        <end position="53"/>
    </location>
</feature>
<feature type="region of interest" description="Disordered" evidence="1">
    <location>
        <begin position="21"/>
        <end position="53"/>
    </location>
</feature>
<gene>
    <name evidence="2" type="ORF">H4R34_006073</name>
</gene>
<name>A0A9W8B2B2_9FUNG</name>
<evidence type="ECO:0000313" key="2">
    <source>
        <dbReference type="EMBL" id="KAJ1970386.1"/>
    </source>
</evidence>
<comment type="caution">
    <text evidence="2">The sequence shown here is derived from an EMBL/GenBank/DDBJ whole genome shotgun (WGS) entry which is preliminary data.</text>
</comment>
<keyword evidence="3" id="KW-1185">Reference proteome</keyword>
<protein>
    <submittedName>
        <fullName evidence="2">Uncharacterized protein</fullName>
    </submittedName>
</protein>
<proteinExistence type="predicted"/>